<feature type="disulfide bond" evidence="22">
    <location>
        <begin position="160"/>
        <end position="175"/>
    </location>
</feature>
<feature type="disulfide bond" evidence="22">
    <location>
        <begin position="155"/>
        <end position="166"/>
    </location>
</feature>
<evidence type="ECO:0000256" key="16">
    <source>
        <dbReference type="ARBA" id="ARBA00023157"/>
    </source>
</evidence>
<reference evidence="30" key="2">
    <citation type="submission" date="2025-09" db="UniProtKB">
        <authorList>
            <consortium name="Ensembl"/>
        </authorList>
    </citation>
    <scope>IDENTIFICATION</scope>
</reference>
<dbReference type="InterPro" id="IPR000436">
    <property type="entry name" value="Sushi_SCR_CCP_dom"/>
</dbReference>
<proteinExistence type="inferred from homology"/>
<feature type="domain" description="C-type lectin" evidence="28">
    <location>
        <begin position="25"/>
        <end position="151"/>
    </location>
</feature>
<feature type="domain" description="Sushi" evidence="29">
    <location>
        <begin position="190"/>
        <end position="251"/>
    </location>
</feature>
<evidence type="ECO:0000313" key="30">
    <source>
        <dbReference type="Ensembl" id="ENSPCEP00000001448.1"/>
    </source>
</evidence>
<evidence type="ECO:0000256" key="26">
    <source>
        <dbReference type="SAM" id="SignalP"/>
    </source>
</evidence>
<evidence type="ECO:0000256" key="12">
    <source>
        <dbReference type="ARBA" id="ARBA00022837"/>
    </source>
</evidence>
<dbReference type="SUPFAM" id="SSF56436">
    <property type="entry name" value="C-type lectin-like"/>
    <property type="match status" value="1"/>
</dbReference>
<dbReference type="PROSITE" id="PS00022">
    <property type="entry name" value="EGF_1"/>
    <property type="match status" value="1"/>
</dbReference>
<keyword evidence="9 26" id="KW-0732">Signal</keyword>
<feature type="domain" description="EGF-like" evidence="27">
    <location>
        <begin position="151"/>
        <end position="187"/>
    </location>
</feature>
<keyword evidence="12 21" id="KW-0106">Calcium</keyword>
<sequence length="336" mass="37732">SNFSWRCKRVPTSLHLLFLGLMVLEEGNCWTYHISNNNMTFEQAKKWCQTRFTNMVAIQNKKENDYLNATLPYNPSYYWIGIKKIDNEWTWIGTRKRLTAEAENWAEGEPNNRKSDEACVEIYIKRGNGSGNESGKWNDESCTKKKVALCYTASCNQSSCSGHGECVETINNHSCLCETGFYGPECKNVVTCNQLKAPDQGILNCNHPLQNFSYNSSCEVHCAEGYESTGFEPVWCTASGDWSAPMPACKFTNNSVTCEELKAPDQGILNCNHPLQNFSYNSSCEVRCAEGYESTGFEPVWCTASGDWSAPMPACRGKFTSNCGPDLNWCESIELC</sequence>
<comment type="subunit">
    <text evidence="3">Interaction with SELPLG/PSGL1 and PODXL2 is required for promoting recruitment and rolling of leukocytes. This interaction is dependent on the sialyl Lewis X glycan modification of SELPLG and PODXL2, and tyrosine sulfation modifications of SELPLG. Sulfation on 'Tyr-51' of SELPLG is important for L-selectin binding.</text>
</comment>
<dbReference type="PROSITE" id="PS01186">
    <property type="entry name" value="EGF_2"/>
    <property type="match status" value="1"/>
</dbReference>
<organism evidence="30 31">
    <name type="scientific">Pelusios castaneus</name>
    <name type="common">West African mud turtle</name>
    <dbReference type="NCBI Taxonomy" id="367368"/>
    <lineage>
        <taxon>Eukaryota</taxon>
        <taxon>Metazoa</taxon>
        <taxon>Chordata</taxon>
        <taxon>Craniata</taxon>
        <taxon>Vertebrata</taxon>
        <taxon>Euteleostomi</taxon>
        <taxon>Archelosauria</taxon>
        <taxon>Testudinata</taxon>
        <taxon>Testudines</taxon>
        <taxon>Pleurodira</taxon>
        <taxon>Pelomedusidae</taxon>
        <taxon>Pelusios</taxon>
    </lineage>
</organism>
<dbReference type="GO" id="GO:0050900">
    <property type="term" value="P:leukocyte migration"/>
    <property type="evidence" value="ECO:0007669"/>
    <property type="project" value="InterPro"/>
</dbReference>
<dbReference type="Gene3D" id="3.10.100.10">
    <property type="entry name" value="Mannose-Binding Protein A, subunit A"/>
    <property type="match status" value="1"/>
</dbReference>
<evidence type="ECO:0000256" key="4">
    <source>
        <dbReference type="ARBA" id="ARBA00022475"/>
    </source>
</evidence>
<evidence type="ECO:0000256" key="18">
    <source>
        <dbReference type="ARBA" id="ARBA00038738"/>
    </source>
</evidence>
<dbReference type="FunFam" id="2.10.70.10:FF:000001">
    <property type="entry name" value="Selectin P"/>
    <property type="match status" value="2"/>
</dbReference>
<feature type="disulfide bond" evidence="22 24">
    <location>
        <begin position="177"/>
        <end position="186"/>
    </location>
</feature>
<keyword evidence="5 24" id="KW-0245">EGF-like domain</keyword>
<keyword evidence="15" id="KW-0472">Membrane</keyword>
<dbReference type="PRINTS" id="PR00343">
    <property type="entry name" value="SELECTIN"/>
</dbReference>
<keyword evidence="14" id="KW-1133">Transmembrane helix</keyword>
<reference evidence="30" key="1">
    <citation type="submission" date="2025-08" db="UniProtKB">
        <authorList>
            <consortium name="Ensembl"/>
        </authorList>
    </citation>
    <scope>IDENTIFICATION</scope>
</reference>
<evidence type="ECO:0000256" key="22">
    <source>
        <dbReference type="PIRSR" id="PIRSR002421-1"/>
    </source>
</evidence>
<evidence type="ECO:0000256" key="19">
    <source>
        <dbReference type="ARBA" id="ARBA00045157"/>
    </source>
</evidence>
<dbReference type="PANTHER" id="PTHR19325">
    <property type="entry name" value="COMPLEMENT COMPONENT-RELATED SUSHI DOMAIN-CONTAINING"/>
    <property type="match status" value="1"/>
</dbReference>
<dbReference type="SMART" id="SM00032">
    <property type="entry name" value="CCP"/>
    <property type="match status" value="2"/>
</dbReference>
<evidence type="ECO:0000256" key="2">
    <source>
        <dbReference type="ARBA" id="ARBA00007360"/>
    </source>
</evidence>
<dbReference type="PROSITE" id="PS50923">
    <property type="entry name" value="SUSHI"/>
    <property type="match status" value="2"/>
</dbReference>
<feature type="disulfide bond" evidence="22">
    <location>
        <begin position="258"/>
        <end position="302"/>
    </location>
</feature>
<dbReference type="Pfam" id="PF00008">
    <property type="entry name" value="EGF"/>
    <property type="match status" value="1"/>
</dbReference>
<dbReference type="InterPro" id="IPR016187">
    <property type="entry name" value="CTDL_fold"/>
</dbReference>
<dbReference type="AlphaFoldDB" id="A0A8C8R7Z3"/>
<feature type="disulfide bond" evidence="22">
    <location>
        <begin position="192"/>
        <end position="236"/>
    </location>
</feature>
<dbReference type="Pfam" id="PF00059">
    <property type="entry name" value="Lectin_C"/>
    <property type="match status" value="1"/>
</dbReference>
<keyword evidence="31" id="KW-1185">Reference proteome</keyword>
<evidence type="ECO:0000256" key="11">
    <source>
        <dbReference type="ARBA" id="ARBA00022737"/>
    </source>
</evidence>
<dbReference type="PANTHER" id="PTHR19325:SF493">
    <property type="entry name" value="E-SELECTIN"/>
    <property type="match status" value="1"/>
</dbReference>
<evidence type="ECO:0000256" key="17">
    <source>
        <dbReference type="ARBA" id="ARBA00023180"/>
    </source>
</evidence>
<keyword evidence="17" id="KW-0325">Glycoprotein</keyword>
<evidence type="ECO:0000256" key="20">
    <source>
        <dbReference type="ARBA" id="ARBA00045695"/>
    </source>
</evidence>
<dbReference type="GO" id="GO:0030246">
    <property type="term" value="F:carbohydrate binding"/>
    <property type="evidence" value="ECO:0007669"/>
    <property type="project" value="UniProtKB-KW"/>
</dbReference>
<feature type="signal peptide" evidence="26">
    <location>
        <begin position="1"/>
        <end position="29"/>
    </location>
</feature>
<dbReference type="PIRSF" id="PIRSF002421">
    <property type="entry name" value="L-selectin"/>
    <property type="match status" value="1"/>
</dbReference>
<comment type="subcellular location">
    <subcellularLocation>
        <location evidence="1">Cell membrane</location>
        <topology evidence="1">Single-pass type I membrane protein</topology>
    </subcellularLocation>
</comment>
<evidence type="ECO:0000256" key="23">
    <source>
        <dbReference type="PIRSR" id="PIRSR002421-2"/>
    </source>
</evidence>
<dbReference type="InterPro" id="IPR050350">
    <property type="entry name" value="Compl-Cell_Adhes-Reg"/>
</dbReference>
<evidence type="ECO:0000256" key="15">
    <source>
        <dbReference type="ARBA" id="ARBA00023136"/>
    </source>
</evidence>
<feature type="disulfide bond" evidence="22 25">
    <location>
        <begin position="288"/>
        <end position="315"/>
    </location>
</feature>
<dbReference type="GO" id="GO:0016339">
    <property type="term" value="P:calcium-dependent cell-cell adhesion via plasma membrane cell adhesion molecules"/>
    <property type="evidence" value="ECO:0007669"/>
    <property type="project" value="UniProtKB-UniRule"/>
</dbReference>
<evidence type="ECO:0000256" key="9">
    <source>
        <dbReference type="ARBA" id="ARBA00022729"/>
    </source>
</evidence>
<comment type="function">
    <text evidence="19 21">Calcium-dependent lectin that mediates cell adhesion by binding to glycoproteins on neighboring cells. Mediates the adherence of lymphocytes to endothelial cells of high endothelial venules in peripheral lymph nodes. Promotes initial tethering and rolling of leukocytes in endothelia.</text>
</comment>
<evidence type="ECO:0000256" key="10">
    <source>
        <dbReference type="ARBA" id="ARBA00022734"/>
    </source>
</evidence>
<comment type="subunit">
    <text evidence="18">Interacts with SELPLG/PSGL1 and PODXL2 through the sialyl Lewis X epitope. SELPLG sulfation appears not to be required for this interaction.</text>
</comment>
<dbReference type="CDD" id="cd03592">
    <property type="entry name" value="CLECT_selectins_like"/>
    <property type="match status" value="1"/>
</dbReference>
<feature type="binding site" evidence="23">
    <location>
        <position position="139"/>
    </location>
    <ligand>
        <name>Ca(2+)</name>
        <dbReference type="ChEBI" id="CHEBI:29108"/>
    </ligand>
</feature>
<comment type="function">
    <text evidence="20">Cell-surface glycoprotein having a role in immunoadhesion. Mediates in the adhesion of blood neutrophils in cytokine-activated endothelium through interaction with SELPLG/PSGL1. May have a role in capillary morphogenesis.</text>
</comment>
<feature type="disulfide bond" evidence="22 25">
    <location>
        <begin position="222"/>
        <end position="249"/>
    </location>
</feature>
<evidence type="ECO:0000259" key="28">
    <source>
        <dbReference type="PROSITE" id="PS50041"/>
    </source>
</evidence>
<dbReference type="InterPro" id="IPR002396">
    <property type="entry name" value="Selectin_superfamily"/>
</dbReference>
<feature type="chain" id="PRO_5034686226" description="L-selectin" evidence="26">
    <location>
        <begin position="30"/>
        <end position="336"/>
    </location>
</feature>
<keyword evidence="4" id="KW-1003">Cell membrane</keyword>
<feature type="binding site" evidence="23">
    <location>
        <position position="138"/>
    </location>
    <ligand>
        <name>Ca(2+)</name>
        <dbReference type="ChEBI" id="CHEBI:29108"/>
    </ligand>
</feature>
<dbReference type="FunFam" id="3.10.100.10:FF:000007">
    <property type="entry name" value="L-selectin"/>
    <property type="match status" value="1"/>
</dbReference>
<keyword evidence="8 23" id="KW-0479">Metal-binding</keyword>
<evidence type="ECO:0000256" key="5">
    <source>
        <dbReference type="ARBA" id="ARBA00022536"/>
    </source>
</evidence>
<evidence type="ECO:0000256" key="21">
    <source>
        <dbReference type="PIRNR" id="PIRNR002421"/>
    </source>
</evidence>
<evidence type="ECO:0000256" key="3">
    <source>
        <dbReference type="ARBA" id="ARBA00011813"/>
    </source>
</evidence>
<feature type="disulfide bond" evidence="22">
    <location>
        <begin position="48"/>
        <end position="150"/>
    </location>
</feature>
<dbReference type="GO" id="GO:0046872">
    <property type="term" value="F:metal ion binding"/>
    <property type="evidence" value="ECO:0007669"/>
    <property type="project" value="UniProtKB-KW"/>
</dbReference>
<comment type="caution">
    <text evidence="24">Lacks conserved residue(s) required for the propagation of feature annotation.</text>
</comment>
<feature type="domain" description="Sushi" evidence="29">
    <location>
        <begin position="256"/>
        <end position="317"/>
    </location>
</feature>
<feature type="disulfide bond" evidence="22">
    <location>
        <begin position="119"/>
        <end position="142"/>
    </location>
</feature>
<dbReference type="InterPro" id="IPR016186">
    <property type="entry name" value="C-type_lectin-like/link_sf"/>
</dbReference>
<dbReference type="Proteomes" id="UP000694393">
    <property type="component" value="Unplaced"/>
</dbReference>
<accession>A0A8C8R7Z3</accession>
<evidence type="ECO:0000256" key="8">
    <source>
        <dbReference type="ARBA" id="ARBA00022723"/>
    </source>
</evidence>
<dbReference type="CDD" id="cd00033">
    <property type="entry name" value="CCP"/>
    <property type="match status" value="2"/>
</dbReference>
<keyword evidence="7" id="KW-0812">Transmembrane</keyword>
<evidence type="ECO:0000256" key="25">
    <source>
        <dbReference type="PROSITE-ProRule" id="PRU00302"/>
    </source>
</evidence>
<evidence type="ECO:0000256" key="24">
    <source>
        <dbReference type="PROSITE-ProRule" id="PRU00076"/>
    </source>
</evidence>
<dbReference type="FunFam" id="2.10.25.10:FF:000176">
    <property type="entry name" value="Selectin P"/>
    <property type="match status" value="1"/>
</dbReference>
<dbReference type="SUPFAM" id="SSF57535">
    <property type="entry name" value="Complement control module/SCR domain"/>
    <property type="match status" value="2"/>
</dbReference>
<name>A0A8C8R7Z3_9SAUR</name>
<dbReference type="GO" id="GO:0005886">
    <property type="term" value="C:plasma membrane"/>
    <property type="evidence" value="ECO:0007669"/>
    <property type="project" value="UniProtKB-SubCell"/>
</dbReference>
<feature type="binding site" evidence="23">
    <location>
        <position position="111"/>
    </location>
    <ligand>
        <name>Ca(2+)</name>
        <dbReference type="ChEBI" id="CHEBI:29108"/>
    </ligand>
</feature>
<dbReference type="CDD" id="cd00054">
    <property type="entry name" value="EGF_CA"/>
    <property type="match status" value="1"/>
</dbReference>
<dbReference type="Ensembl" id="ENSPCET00000001507.1">
    <property type="protein sequence ID" value="ENSPCEP00000001448.1"/>
    <property type="gene ID" value="ENSPCEG00000001223.1"/>
</dbReference>
<dbReference type="InterPro" id="IPR033991">
    <property type="entry name" value="Selectin_CTLD"/>
</dbReference>
<dbReference type="InterPro" id="IPR001304">
    <property type="entry name" value="C-type_lectin-like"/>
</dbReference>
<evidence type="ECO:0000259" key="27">
    <source>
        <dbReference type="PROSITE" id="PS50026"/>
    </source>
</evidence>
<dbReference type="InterPro" id="IPR035976">
    <property type="entry name" value="Sushi/SCR/CCP_sf"/>
</dbReference>
<dbReference type="Gene3D" id="2.10.70.10">
    <property type="entry name" value="Complement Module, domain 1"/>
    <property type="match status" value="2"/>
</dbReference>
<dbReference type="PROSITE" id="PS50041">
    <property type="entry name" value="C_TYPE_LECTIN_2"/>
    <property type="match status" value="1"/>
</dbReference>
<dbReference type="SUPFAM" id="SSF57196">
    <property type="entry name" value="EGF/Laminin"/>
    <property type="match status" value="1"/>
</dbReference>
<evidence type="ECO:0000256" key="14">
    <source>
        <dbReference type="ARBA" id="ARBA00022989"/>
    </source>
</evidence>
<keyword evidence="13 21" id="KW-0130">Cell adhesion</keyword>
<dbReference type="InterPro" id="IPR016348">
    <property type="entry name" value="L-selectin"/>
</dbReference>
<dbReference type="InterPro" id="IPR000742">
    <property type="entry name" value="EGF"/>
</dbReference>
<dbReference type="SMART" id="SM00034">
    <property type="entry name" value="CLECT"/>
    <property type="match status" value="1"/>
</dbReference>
<evidence type="ECO:0000256" key="7">
    <source>
        <dbReference type="ARBA" id="ARBA00022692"/>
    </source>
</evidence>
<keyword evidence="16 22" id="KW-1015">Disulfide bond</keyword>
<keyword evidence="11" id="KW-0677">Repeat</keyword>
<feature type="binding site" evidence="23">
    <location>
        <position position="117"/>
    </location>
    <ligand>
        <name>Ca(2+)</name>
        <dbReference type="ChEBI" id="CHEBI:29108"/>
    </ligand>
</feature>
<evidence type="ECO:0000256" key="13">
    <source>
        <dbReference type="ARBA" id="ARBA00022889"/>
    </source>
</evidence>
<comment type="similarity">
    <text evidence="2 21">Belongs to the selectin/LECAM family.</text>
</comment>
<dbReference type="PROSITE" id="PS50026">
    <property type="entry name" value="EGF_3"/>
    <property type="match status" value="1"/>
</dbReference>
<dbReference type="Pfam" id="PF00084">
    <property type="entry name" value="Sushi"/>
    <property type="match status" value="2"/>
</dbReference>
<evidence type="ECO:0000256" key="1">
    <source>
        <dbReference type="ARBA" id="ARBA00004251"/>
    </source>
</evidence>
<keyword evidence="10" id="KW-0430">Lectin</keyword>
<evidence type="ECO:0000313" key="31">
    <source>
        <dbReference type="Proteomes" id="UP000694393"/>
    </source>
</evidence>
<keyword evidence="6 25" id="KW-0768">Sushi</keyword>
<evidence type="ECO:0000259" key="29">
    <source>
        <dbReference type="PROSITE" id="PS50923"/>
    </source>
</evidence>
<feature type="binding site" evidence="23">
    <location>
        <position position="109"/>
    </location>
    <ligand>
        <name>Ca(2+)</name>
        <dbReference type="ChEBI" id="CHEBI:29108"/>
    </ligand>
</feature>
<protein>
    <recommendedName>
        <fullName evidence="21">L-selectin</fullName>
    </recommendedName>
</protein>
<evidence type="ECO:0000256" key="6">
    <source>
        <dbReference type="ARBA" id="ARBA00022659"/>
    </source>
</evidence>